<dbReference type="Gene3D" id="3.30.2010.10">
    <property type="entry name" value="Metalloproteases ('zincins'), catalytic domain"/>
    <property type="match status" value="1"/>
</dbReference>
<dbReference type="EMBL" id="FYEZ01000001">
    <property type="protein sequence ID" value="SNC64546.1"/>
    <property type="molecule type" value="Genomic_DNA"/>
</dbReference>
<evidence type="ECO:0000313" key="10">
    <source>
        <dbReference type="EMBL" id="SNC64546.1"/>
    </source>
</evidence>
<protein>
    <submittedName>
        <fullName evidence="10">Zn-dependent protease with chaperone function</fullName>
    </submittedName>
</protein>
<gene>
    <name evidence="10" type="ORF">SAMN05445756_1134</name>
</gene>
<evidence type="ECO:0000256" key="2">
    <source>
        <dbReference type="ARBA" id="ARBA00022723"/>
    </source>
</evidence>
<evidence type="ECO:0000256" key="6">
    <source>
        <dbReference type="RuleBase" id="RU003983"/>
    </source>
</evidence>
<dbReference type="Proteomes" id="UP000198122">
    <property type="component" value="Unassembled WGS sequence"/>
</dbReference>
<keyword evidence="3 6" id="KW-0378">Hydrolase</keyword>
<feature type="compositionally biased region" description="Low complexity" evidence="7">
    <location>
        <begin position="251"/>
        <end position="260"/>
    </location>
</feature>
<name>A0A212TFE5_9MICO</name>
<keyword evidence="11" id="KW-1185">Reference proteome</keyword>
<keyword evidence="8" id="KW-1133">Transmembrane helix</keyword>
<proteinExistence type="inferred from homology"/>
<keyword evidence="8" id="KW-0812">Transmembrane</keyword>
<dbReference type="RefSeq" id="WP_088818025.1">
    <property type="nucleotide sequence ID" value="NZ_FYEZ01000001.1"/>
</dbReference>
<feature type="transmembrane region" description="Helical" evidence="8">
    <location>
        <begin position="6"/>
        <end position="25"/>
    </location>
</feature>
<feature type="transmembrane region" description="Helical" evidence="8">
    <location>
        <begin position="77"/>
        <end position="97"/>
    </location>
</feature>
<comment type="similarity">
    <text evidence="6">Belongs to the peptidase M48 family.</text>
</comment>
<dbReference type="GO" id="GO:0006508">
    <property type="term" value="P:proteolysis"/>
    <property type="evidence" value="ECO:0007669"/>
    <property type="project" value="UniProtKB-KW"/>
</dbReference>
<feature type="transmembrane region" description="Helical" evidence="8">
    <location>
        <begin position="320"/>
        <end position="341"/>
    </location>
</feature>
<feature type="transmembrane region" description="Helical" evidence="8">
    <location>
        <begin position="37"/>
        <end position="57"/>
    </location>
</feature>
<reference evidence="10 11" key="1">
    <citation type="submission" date="2017-06" db="EMBL/GenBank/DDBJ databases">
        <authorList>
            <person name="Kim H.J."/>
            <person name="Triplett B.A."/>
        </authorList>
    </citation>
    <scope>NUCLEOTIDE SEQUENCE [LARGE SCALE GENOMIC DNA]</scope>
    <source>
        <strain evidence="10 11">DSM 22179</strain>
    </source>
</reference>
<keyword evidence="8" id="KW-0472">Membrane</keyword>
<keyword evidence="5 6" id="KW-0482">Metalloprotease</keyword>
<keyword evidence="2" id="KW-0479">Metal-binding</keyword>
<evidence type="ECO:0000256" key="8">
    <source>
        <dbReference type="SAM" id="Phobius"/>
    </source>
</evidence>
<dbReference type="PANTHER" id="PTHR34978">
    <property type="entry name" value="POSSIBLE SENSOR-TRANSDUCER PROTEIN BLAR"/>
    <property type="match status" value="1"/>
</dbReference>
<dbReference type="GO" id="GO:0004222">
    <property type="term" value="F:metalloendopeptidase activity"/>
    <property type="evidence" value="ECO:0007669"/>
    <property type="project" value="InterPro"/>
</dbReference>
<feature type="compositionally biased region" description="Basic and acidic residues" evidence="7">
    <location>
        <begin position="264"/>
        <end position="276"/>
    </location>
</feature>
<dbReference type="InterPro" id="IPR001915">
    <property type="entry name" value="Peptidase_M48"/>
</dbReference>
<evidence type="ECO:0000259" key="9">
    <source>
        <dbReference type="Pfam" id="PF01435"/>
    </source>
</evidence>
<dbReference type="GO" id="GO:0046872">
    <property type="term" value="F:metal ion binding"/>
    <property type="evidence" value="ECO:0007669"/>
    <property type="project" value="UniProtKB-KW"/>
</dbReference>
<sequence length="342" mass="35630">MTTTLALAALAVLLLLGAPVLLPRLTRLRRTPAAGLLLWQASALGGLIALTLLPLVAVGEWRERAGGAGGLDPVVSIGAWALTALLVARLLWAAHHVGSDLRAIRRRHRELLDLLDPSHSAGDRLRVIDSGDPVAWCLPGRRARIVMSTAALEELTDEELHGVYHHERAHLRHRHDLVMEFLTVVTAAVPHPVQHPRALAEPSLLVELLADRRAARVVGSRAMGRALVRLGLGPHPAAPGGVLTGFGGSGATPAAPAAQGGRAGRPDRGAREGDRQARTAQYWAMAAAAPLPEGTGGASPALVRLEALGSTGRPRTLQGAVVSLAAVAAVLGPLCLGLGALR</sequence>
<evidence type="ECO:0000256" key="5">
    <source>
        <dbReference type="ARBA" id="ARBA00023049"/>
    </source>
</evidence>
<comment type="cofactor">
    <cofactor evidence="6">
        <name>Zn(2+)</name>
        <dbReference type="ChEBI" id="CHEBI:29105"/>
    </cofactor>
    <text evidence="6">Binds 1 zinc ion per subunit.</text>
</comment>
<dbReference type="InterPro" id="IPR052173">
    <property type="entry name" value="Beta-lactam_resp_regulator"/>
</dbReference>
<organism evidence="10 11">
    <name type="scientific">Kytococcus aerolatus</name>
    <dbReference type="NCBI Taxonomy" id="592308"/>
    <lineage>
        <taxon>Bacteria</taxon>
        <taxon>Bacillati</taxon>
        <taxon>Actinomycetota</taxon>
        <taxon>Actinomycetes</taxon>
        <taxon>Micrococcales</taxon>
        <taxon>Kytococcaceae</taxon>
        <taxon>Kytococcus</taxon>
    </lineage>
</organism>
<dbReference type="OrthoDB" id="9785340at2"/>
<evidence type="ECO:0000313" key="11">
    <source>
        <dbReference type="Proteomes" id="UP000198122"/>
    </source>
</evidence>
<dbReference type="CDD" id="cd07326">
    <property type="entry name" value="M56_BlaR1_MecR1_like"/>
    <property type="match status" value="1"/>
</dbReference>
<evidence type="ECO:0000256" key="7">
    <source>
        <dbReference type="SAM" id="MobiDB-lite"/>
    </source>
</evidence>
<evidence type="ECO:0000256" key="1">
    <source>
        <dbReference type="ARBA" id="ARBA00022670"/>
    </source>
</evidence>
<keyword evidence="1 6" id="KW-0645">Protease</keyword>
<keyword evidence="4 6" id="KW-0862">Zinc</keyword>
<accession>A0A212TFE5</accession>
<dbReference type="Pfam" id="PF01435">
    <property type="entry name" value="Peptidase_M48"/>
    <property type="match status" value="1"/>
</dbReference>
<feature type="region of interest" description="Disordered" evidence="7">
    <location>
        <begin position="248"/>
        <end position="276"/>
    </location>
</feature>
<dbReference type="PANTHER" id="PTHR34978:SF3">
    <property type="entry name" value="SLR0241 PROTEIN"/>
    <property type="match status" value="1"/>
</dbReference>
<dbReference type="AlphaFoldDB" id="A0A212TFE5"/>
<evidence type="ECO:0000256" key="4">
    <source>
        <dbReference type="ARBA" id="ARBA00022833"/>
    </source>
</evidence>
<evidence type="ECO:0000256" key="3">
    <source>
        <dbReference type="ARBA" id="ARBA00022801"/>
    </source>
</evidence>
<feature type="domain" description="Peptidase M48" evidence="9">
    <location>
        <begin position="106"/>
        <end position="182"/>
    </location>
</feature>